<dbReference type="PANTHER" id="PTHR21694:SF35">
    <property type="entry name" value="OUTER DYNEIN ARM-DOCKING COMPLEX SUBUNIT 1"/>
    <property type="match status" value="1"/>
</dbReference>
<feature type="domain" description="ODAD1 central coiled coil region" evidence="4">
    <location>
        <begin position="159"/>
        <end position="423"/>
    </location>
</feature>
<feature type="compositionally biased region" description="Polar residues" evidence="3">
    <location>
        <begin position="475"/>
        <end position="494"/>
    </location>
</feature>
<evidence type="ECO:0000313" key="6">
    <source>
        <dbReference type="Proteomes" id="UP001046870"/>
    </source>
</evidence>
<dbReference type="OrthoDB" id="6766775at2759"/>
<feature type="compositionally biased region" description="Basic and acidic residues" evidence="3">
    <location>
        <begin position="498"/>
        <end position="522"/>
    </location>
</feature>
<dbReference type="GO" id="GO:0005930">
    <property type="term" value="C:axoneme"/>
    <property type="evidence" value="ECO:0007669"/>
    <property type="project" value="TreeGrafter"/>
</dbReference>
<dbReference type="Proteomes" id="UP001046870">
    <property type="component" value="Chromosome 5"/>
</dbReference>
<feature type="coiled-coil region" evidence="2">
    <location>
        <begin position="333"/>
        <end position="392"/>
    </location>
</feature>
<name>A0A9D3Q5W7_MEGAT</name>
<gene>
    <name evidence="5" type="ORF">MATL_G00080530</name>
</gene>
<comment type="caution">
    <text evidence="5">The sequence shown here is derived from an EMBL/GenBank/DDBJ whole genome shotgun (WGS) entry which is preliminary data.</text>
</comment>
<reference evidence="5" key="1">
    <citation type="submission" date="2021-01" db="EMBL/GenBank/DDBJ databases">
        <authorList>
            <person name="Zahm M."/>
            <person name="Roques C."/>
            <person name="Cabau C."/>
            <person name="Klopp C."/>
            <person name="Donnadieu C."/>
            <person name="Jouanno E."/>
            <person name="Lampietro C."/>
            <person name="Louis A."/>
            <person name="Herpin A."/>
            <person name="Echchiki A."/>
            <person name="Berthelot C."/>
            <person name="Parey E."/>
            <person name="Roest-Crollius H."/>
            <person name="Braasch I."/>
            <person name="Postlethwait J."/>
            <person name="Bobe J."/>
            <person name="Montfort J."/>
            <person name="Bouchez O."/>
            <person name="Begum T."/>
            <person name="Mejri S."/>
            <person name="Adams A."/>
            <person name="Chen W.-J."/>
            <person name="Guiguen Y."/>
        </authorList>
    </citation>
    <scope>NUCLEOTIDE SEQUENCE</scope>
    <source>
        <strain evidence="5">YG-15Mar2019-1</strain>
        <tissue evidence="5">Brain</tissue>
    </source>
</reference>
<dbReference type="GO" id="GO:0003341">
    <property type="term" value="P:cilium movement"/>
    <property type="evidence" value="ECO:0007669"/>
    <property type="project" value="TreeGrafter"/>
</dbReference>
<evidence type="ECO:0000259" key="4">
    <source>
        <dbReference type="Pfam" id="PF21773"/>
    </source>
</evidence>
<keyword evidence="6" id="KW-1185">Reference proteome</keyword>
<feature type="region of interest" description="Disordered" evidence="3">
    <location>
        <begin position="475"/>
        <end position="549"/>
    </location>
</feature>
<keyword evidence="1 2" id="KW-0175">Coiled coil</keyword>
<accession>A0A9D3Q5W7</accession>
<dbReference type="PANTHER" id="PTHR21694">
    <property type="entry name" value="COILED-COIL DOMAIN-CONTAINING PROTEIN 63"/>
    <property type="match status" value="1"/>
</dbReference>
<dbReference type="InterPro" id="IPR051876">
    <property type="entry name" value="ODA-DC/CCD"/>
</dbReference>
<evidence type="ECO:0000256" key="3">
    <source>
        <dbReference type="SAM" id="MobiDB-lite"/>
    </source>
</evidence>
<evidence type="ECO:0000313" key="5">
    <source>
        <dbReference type="EMBL" id="KAG7478450.1"/>
    </source>
</evidence>
<protein>
    <recommendedName>
        <fullName evidence="4">ODAD1 central coiled coil region domain-containing protein</fullName>
    </recommendedName>
</protein>
<feature type="coiled-coil region" evidence="2">
    <location>
        <begin position="183"/>
        <end position="270"/>
    </location>
</feature>
<dbReference type="GO" id="GO:0036158">
    <property type="term" value="P:outer dynein arm assembly"/>
    <property type="evidence" value="ECO:0007669"/>
    <property type="project" value="TreeGrafter"/>
</dbReference>
<dbReference type="AlphaFoldDB" id="A0A9D3Q5W7"/>
<dbReference type="InterPro" id="IPR049258">
    <property type="entry name" value="ODAD1_CC"/>
</dbReference>
<sequence>MPRGRSARRALSNRSDDIDDIISSLPPGHPFYHSKAEMARLKAQFRIVEGERQAYFLQSQDLIRRQRREIERLCAEQEELQRSLRVCESYGHRQKDALVKQDLLLLLDHREEMDRQLEREALTLKQLDKEILSMERRLLSQRKGGGGWHKQRTQVPLYQKTIRVLEDKLDRAVTRFNTHVSRNGQLREDLEALRTKRSQFQQRRHSLERELQETRKDISDVIKLSTAVYDARVEVQMKMLMMKKAAMKDLAEYSREMRELERVIAHERHLQDFMSIKRRSQEEGLDVRSQETQESVEEMFSRIRSLSGEEDLDLLVKRFIQSEDQNFALFNKITEQNNAMKILKDQINQIQRDSRELCEEEQCREAECHALLGDLQAQQRAAQSQADGYEQRADTVANMLDRIKTGMDRMLRRLKSVRCVAEDLPGVSEATDGNPLSLLALVQQSSSKLLNIQAFVKSKSPRKYYHPKDAARALTQGTWTAEPSTGDYSASDESPFTEEEKPLTQKELRQRMIKEILQREGIIRPGRGRGAKPSRLSALPRSQRHRPEA</sequence>
<organism evidence="5 6">
    <name type="scientific">Megalops atlanticus</name>
    <name type="common">Tarpon</name>
    <name type="synonym">Clupea gigantea</name>
    <dbReference type="NCBI Taxonomy" id="7932"/>
    <lineage>
        <taxon>Eukaryota</taxon>
        <taxon>Metazoa</taxon>
        <taxon>Chordata</taxon>
        <taxon>Craniata</taxon>
        <taxon>Vertebrata</taxon>
        <taxon>Euteleostomi</taxon>
        <taxon>Actinopterygii</taxon>
        <taxon>Neopterygii</taxon>
        <taxon>Teleostei</taxon>
        <taxon>Elopiformes</taxon>
        <taxon>Megalopidae</taxon>
        <taxon>Megalops</taxon>
    </lineage>
</organism>
<proteinExistence type="predicted"/>
<feature type="coiled-coil region" evidence="2">
    <location>
        <begin position="110"/>
        <end position="137"/>
    </location>
</feature>
<evidence type="ECO:0000256" key="2">
    <source>
        <dbReference type="SAM" id="Coils"/>
    </source>
</evidence>
<dbReference type="Pfam" id="PF21773">
    <property type="entry name" value="ODAD1_CC"/>
    <property type="match status" value="1"/>
</dbReference>
<evidence type="ECO:0000256" key="1">
    <source>
        <dbReference type="ARBA" id="ARBA00023054"/>
    </source>
</evidence>
<dbReference type="EMBL" id="JAFDVH010000005">
    <property type="protein sequence ID" value="KAG7478450.1"/>
    <property type="molecule type" value="Genomic_DNA"/>
</dbReference>